<dbReference type="OrthoDB" id="4161186at2759"/>
<dbReference type="InterPro" id="IPR046797">
    <property type="entry name" value="PDDEXK_12"/>
</dbReference>
<dbReference type="Pfam" id="PF20516">
    <property type="entry name" value="PDDEXK_12"/>
    <property type="match status" value="1"/>
</dbReference>
<gene>
    <name evidence="3" type="ORF">P154DRAFT_583634</name>
</gene>
<feature type="domain" description="PD-(D/E)XK nuclease-like" evidence="2">
    <location>
        <begin position="107"/>
        <end position="151"/>
    </location>
</feature>
<evidence type="ECO:0000313" key="4">
    <source>
        <dbReference type="Proteomes" id="UP000799779"/>
    </source>
</evidence>
<proteinExistence type="predicted"/>
<evidence type="ECO:0000313" key="3">
    <source>
        <dbReference type="EMBL" id="KAF1992672.1"/>
    </source>
</evidence>
<feature type="region of interest" description="Disordered" evidence="1">
    <location>
        <begin position="1"/>
        <end position="57"/>
    </location>
</feature>
<accession>A0A6A5VS71</accession>
<dbReference type="EMBL" id="ML977896">
    <property type="protein sequence ID" value="KAF1992672.1"/>
    <property type="molecule type" value="Genomic_DNA"/>
</dbReference>
<evidence type="ECO:0000259" key="2">
    <source>
        <dbReference type="Pfam" id="PF20516"/>
    </source>
</evidence>
<reference evidence="3" key="1">
    <citation type="journal article" date="2020" name="Stud. Mycol.">
        <title>101 Dothideomycetes genomes: a test case for predicting lifestyles and emergence of pathogens.</title>
        <authorList>
            <person name="Haridas S."/>
            <person name="Albert R."/>
            <person name="Binder M."/>
            <person name="Bloem J."/>
            <person name="Labutti K."/>
            <person name="Salamov A."/>
            <person name="Andreopoulos B."/>
            <person name="Baker S."/>
            <person name="Barry K."/>
            <person name="Bills G."/>
            <person name="Bluhm B."/>
            <person name="Cannon C."/>
            <person name="Castanera R."/>
            <person name="Culley D."/>
            <person name="Daum C."/>
            <person name="Ezra D."/>
            <person name="Gonzalez J."/>
            <person name="Henrissat B."/>
            <person name="Kuo A."/>
            <person name="Liang C."/>
            <person name="Lipzen A."/>
            <person name="Lutzoni F."/>
            <person name="Magnuson J."/>
            <person name="Mondo S."/>
            <person name="Nolan M."/>
            <person name="Ohm R."/>
            <person name="Pangilinan J."/>
            <person name="Park H.-J."/>
            <person name="Ramirez L."/>
            <person name="Alfaro M."/>
            <person name="Sun H."/>
            <person name="Tritt A."/>
            <person name="Yoshinaga Y."/>
            <person name="Zwiers L.-H."/>
            <person name="Turgeon B."/>
            <person name="Goodwin S."/>
            <person name="Spatafora J."/>
            <person name="Crous P."/>
            <person name="Grigoriev I."/>
        </authorList>
    </citation>
    <scope>NUCLEOTIDE SEQUENCE</scope>
    <source>
        <strain evidence="3">CBS 123094</strain>
    </source>
</reference>
<organism evidence="3 4">
    <name type="scientific">Amniculicola lignicola CBS 123094</name>
    <dbReference type="NCBI Taxonomy" id="1392246"/>
    <lineage>
        <taxon>Eukaryota</taxon>
        <taxon>Fungi</taxon>
        <taxon>Dikarya</taxon>
        <taxon>Ascomycota</taxon>
        <taxon>Pezizomycotina</taxon>
        <taxon>Dothideomycetes</taxon>
        <taxon>Pleosporomycetidae</taxon>
        <taxon>Pleosporales</taxon>
        <taxon>Amniculicolaceae</taxon>
        <taxon>Amniculicola</taxon>
    </lineage>
</organism>
<dbReference type="Proteomes" id="UP000799779">
    <property type="component" value="Unassembled WGS sequence"/>
</dbReference>
<name>A0A6A5VS71_9PLEO</name>
<protein>
    <recommendedName>
        <fullName evidence="2">PD-(D/E)XK nuclease-like domain-containing protein</fullName>
    </recommendedName>
</protein>
<sequence length="160" mass="17908">MATSPPISPSLLAAKTSRTASWVGQRPPLPPADAHLEHVQPSKRKRASSSPEKRQDKVMAAMERLEPGQVDGWEAIISDNALGVQTFNQHAFIDSPRNLSECEPALRRELQYTLKKVKQIYQRARTCKMRGRDKNAWCQVVIQPLVELALELSGNSKLLL</sequence>
<evidence type="ECO:0000256" key="1">
    <source>
        <dbReference type="SAM" id="MobiDB-lite"/>
    </source>
</evidence>
<dbReference type="AlphaFoldDB" id="A0A6A5VS71"/>
<keyword evidence="4" id="KW-1185">Reference proteome</keyword>